<protein>
    <submittedName>
        <fullName evidence="1">Uncharacterized protein</fullName>
    </submittedName>
</protein>
<name>A0A0F9R1F4_9ZZZZ</name>
<sequence>MRELEIAKKNMEMIDLYEGLSEKGQESHEIRPSVFVDVSLSKNEYQISAIDHKESCKRFLEFLEREYKEFELLEQKVELNMSLGYLLVYESWKKRIALQIIDFKDTIKEYAKWRNHNE</sequence>
<comment type="caution">
    <text evidence="1">The sequence shown here is derived from an EMBL/GenBank/DDBJ whole genome shotgun (WGS) entry which is preliminary data.</text>
</comment>
<accession>A0A0F9R1F4</accession>
<dbReference type="AlphaFoldDB" id="A0A0F9R1F4"/>
<organism evidence="1">
    <name type="scientific">marine sediment metagenome</name>
    <dbReference type="NCBI Taxonomy" id="412755"/>
    <lineage>
        <taxon>unclassified sequences</taxon>
        <taxon>metagenomes</taxon>
        <taxon>ecological metagenomes</taxon>
    </lineage>
</organism>
<dbReference type="EMBL" id="LAZR01001113">
    <property type="protein sequence ID" value="KKN50440.1"/>
    <property type="molecule type" value="Genomic_DNA"/>
</dbReference>
<gene>
    <name evidence="1" type="ORF">LCGC14_0632700</name>
</gene>
<proteinExistence type="predicted"/>
<reference evidence="1" key="1">
    <citation type="journal article" date="2015" name="Nature">
        <title>Complex archaea that bridge the gap between prokaryotes and eukaryotes.</title>
        <authorList>
            <person name="Spang A."/>
            <person name="Saw J.H."/>
            <person name="Jorgensen S.L."/>
            <person name="Zaremba-Niedzwiedzka K."/>
            <person name="Martijn J."/>
            <person name="Lind A.E."/>
            <person name="van Eijk R."/>
            <person name="Schleper C."/>
            <person name="Guy L."/>
            <person name="Ettema T.J."/>
        </authorList>
    </citation>
    <scope>NUCLEOTIDE SEQUENCE</scope>
</reference>
<evidence type="ECO:0000313" key="1">
    <source>
        <dbReference type="EMBL" id="KKN50440.1"/>
    </source>
</evidence>